<dbReference type="InterPro" id="IPR011256">
    <property type="entry name" value="Reg_factor_effector_dom_sf"/>
</dbReference>
<dbReference type="KEGG" id="lse:F1C12_20350"/>
<accession>A0A7G6YFG7</accession>
<evidence type="ECO:0000313" key="1">
    <source>
        <dbReference type="EMBL" id="QNE37232.1"/>
    </source>
</evidence>
<name>A0A7G6YFG7_9MICO</name>
<dbReference type="EMBL" id="CP043641">
    <property type="protein sequence ID" value="QNE37232.1"/>
    <property type="molecule type" value="Genomic_DNA"/>
</dbReference>
<organism evidence="1 2">
    <name type="scientific">Leifsonia shinshuensis</name>
    <dbReference type="NCBI Taxonomy" id="150026"/>
    <lineage>
        <taxon>Bacteria</taxon>
        <taxon>Bacillati</taxon>
        <taxon>Actinomycetota</taxon>
        <taxon>Actinomycetes</taxon>
        <taxon>Micrococcales</taxon>
        <taxon>Microbacteriaceae</taxon>
        <taxon>Leifsonia</taxon>
    </lineage>
</organism>
<dbReference type="InterPro" id="IPR031664">
    <property type="entry name" value="DUF5085"/>
</dbReference>
<gene>
    <name evidence="1" type="ORF">F1C12_20350</name>
</gene>
<dbReference type="Pfam" id="PF16895">
    <property type="entry name" value="DUF5085"/>
    <property type="match status" value="1"/>
</dbReference>
<dbReference type="AlphaFoldDB" id="A0A7G6YFG7"/>
<protein>
    <submittedName>
        <fullName evidence="1">DUF5085 family protein</fullName>
    </submittedName>
</protein>
<sequence>MEEAPQQRVAFGERLAYQNVVSSRETFHFSELAARFEEFASAIAKRGYDPQGPFFYSLNNVPLDEVVDIEMFLPIRQGTFDDEPGLFFHSYFEMSPLLHGVVGGDFENRTEQVYAQLLGILDANGLVINSPFVHVVHRDASPSVSVYVGYSQPND</sequence>
<dbReference type="Proteomes" id="UP000515511">
    <property type="component" value="Chromosome"/>
</dbReference>
<reference evidence="2" key="1">
    <citation type="submission" date="2019-09" db="EMBL/GenBank/DDBJ databases">
        <title>Antimicrobial potential of Antarctic Bacteria.</title>
        <authorList>
            <person name="Benaud N."/>
            <person name="Edwards R.J."/>
            <person name="Ferrari B.C."/>
        </authorList>
    </citation>
    <scope>NUCLEOTIDE SEQUENCE [LARGE SCALE GENOMIC DNA]</scope>
    <source>
        <strain evidence="2">INR9</strain>
    </source>
</reference>
<evidence type="ECO:0000313" key="2">
    <source>
        <dbReference type="Proteomes" id="UP000515511"/>
    </source>
</evidence>
<dbReference type="RefSeq" id="WP_185276640.1">
    <property type="nucleotide sequence ID" value="NZ_CP043641.1"/>
</dbReference>
<proteinExistence type="predicted"/>
<dbReference type="Gene3D" id="3.20.80.10">
    <property type="entry name" value="Regulatory factor, effector binding domain"/>
    <property type="match status" value="1"/>
</dbReference>